<comment type="caution">
    <text evidence="1">The sequence shown here is derived from an EMBL/GenBank/DDBJ whole genome shotgun (WGS) entry which is preliminary data.</text>
</comment>
<evidence type="ECO:0000313" key="2">
    <source>
        <dbReference type="Proteomes" id="UP000243006"/>
    </source>
</evidence>
<dbReference type="Proteomes" id="UP000243006">
    <property type="component" value="Unassembled WGS sequence"/>
</dbReference>
<accession>A0A1Y3E999</accession>
<dbReference type="AlphaFoldDB" id="A0A1Y3E999"/>
<protein>
    <submittedName>
        <fullName evidence="1">Uncharacterized protein</fullName>
    </submittedName>
</protein>
<gene>
    <name evidence="1" type="ORF">D917_03503</name>
</gene>
<organism evidence="1 2">
    <name type="scientific">Trichinella nativa</name>
    <dbReference type="NCBI Taxonomy" id="6335"/>
    <lineage>
        <taxon>Eukaryota</taxon>
        <taxon>Metazoa</taxon>
        <taxon>Ecdysozoa</taxon>
        <taxon>Nematoda</taxon>
        <taxon>Enoplea</taxon>
        <taxon>Dorylaimia</taxon>
        <taxon>Trichinellida</taxon>
        <taxon>Trichinellidae</taxon>
        <taxon>Trichinella</taxon>
    </lineage>
</organism>
<proteinExistence type="predicted"/>
<evidence type="ECO:0000313" key="1">
    <source>
        <dbReference type="EMBL" id="OUC41260.1"/>
    </source>
</evidence>
<reference evidence="1 2" key="1">
    <citation type="submission" date="2015-04" db="EMBL/GenBank/DDBJ databases">
        <title>Draft genome of the roundworm Trichinella nativa.</title>
        <authorList>
            <person name="Mitreva M."/>
        </authorList>
    </citation>
    <scope>NUCLEOTIDE SEQUENCE [LARGE SCALE GENOMIC DNA]</scope>
    <source>
        <strain evidence="1 2">ISS45</strain>
    </source>
</reference>
<name>A0A1Y3E999_9BILA</name>
<sequence>MRLSRGSKTTGRKKNAGNCPQRKSFIIWYEKVKKKEIAGG</sequence>
<dbReference type="EMBL" id="LVZM01021529">
    <property type="protein sequence ID" value="OUC41260.1"/>
    <property type="molecule type" value="Genomic_DNA"/>
</dbReference>